<keyword evidence="3" id="KW-1185">Reference proteome</keyword>
<comment type="caution">
    <text evidence="2">The sequence shown here is derived from an EMBL/GenBank/DDBJ whole genome shotgun (WGS) entry which is preliminary data.</text>
</comment>
<accession>A0ABT7XB24</accession>
<dbReference type="RefSeq" id="WP_301935300.1">
    <property type="nucleotide sequence ID" value="NZ_JAUEII010000101.1"/>
</dbReference>
<evidence type="ECO:0000313" key="2">
    <source>
        <dbReference type="EMBL" id="MDN0051290.1"/>
    </source>
</evidence>
<feature type="region of interest" description="Disordered" evidence="1">
    <location>
        <begin position="1"/>
        <end position="50"/>
    </location>
</feature>
<protein>
    <submittedName>
        <fullName evidence="2">Uncharacterized protein</fullName>
    </submittedName>
</protein>
<proteinExistence type="predicted"/>
<dbReference type="EMBL" id="JAUEII010000101">
    <property type="protein sequence ID" value="MDN0051290.1"/>
    <property type="molecule type" value="Genomic_DNA"/>
</dbReference>
<dbReference type="Proteomes" id="UP001167871">
    <property type="component" value="Unassembled WGS sequence"/>
</dbReference>
<sequence length="50" mass="6038">MAKDERTTFDLNEDEYEDYEKHPENWEDVTNNSMEDGRNMMYPDPDSCDD</sequence>
<organism evidence="2 3">
    <name type="scientific">Bacteroides gallinaceum</name>
    <dbReference type="NCBI Taxonomy" id="1462571"/>
    <lineage>
        <taxon>Bacteria</taxon>
        <taxon>Pseudomonadati</taxon>
        <taxon>Bacteroidota</taxon>
        <taxon>Bacteroidia</taxon>
        <taxon>Bacteroidales</taxon>
        <taxon>Bacteroidaceae</taxon>
        <taxon>Bacteroides</taxon>
    </lineage>
</organism>
<evidence type="ECO:0000313" key="3">
    <source>
        <dbReference type="Proteomes" id="UP001167871"/>
    </source>
</evidence>
<name>A0ABT7XB24_9BACE</name>
<reference evidence="2" key="2">
    <citation type="submission" date="2024-05" db="EMBL/GenBank/DDBJ databases">
        <title>Identification and characterization of horizontal gene transfer across gut microbiota members of farm animals based on homology search.</title>
        <authorList>
            <person name="Schwarzerova J."/>
            <person name="Nykrynova M."/>
            <person name="Jureckova K."/>
            <person name="Cejkova D."/>
            <person name="Rychlik I."/>
        </authorList>
    </citation>
    <scope>NUCLEOTIDE SEQUENCE</scope>
    <source>
        <strain evidence="2">84_SSukc20</strain>
    </source>
</reference>
<evidence type="ECO:0000256" key="1">
    <source>
        <dbReference type="SAM" id="MobiDB-lite"/>
    </source>
</evidence>
<gene>
    <name evidence="2" type="ORF">QVO10_18300</name>
</gene>
<reference evidence="2" key="1">
    <citation type="submission" date="2023-06" db="EMBL/GenBank/DDBJ databases">
        <authorList>
            <person name="Zeman M."/>
            <person name="Kubasova T."/>
            <person name="Jahodarova E."/>
            <person name="Nykrynova M."/>
            <person name="Rychlik I."/>
        </authorList>
    </citation>
    <scope>NUCLEOTIDE SEQUENCE</scope>
    <source>
        <strain evidence="2">84_SSukc20</strain>
    </source>
</reference>